<evidence type="ECO:0000313" key="1">
    <source>
        <dbReference type="EMBL" id="GAK50713.1"/>
    </source>
</evidence>
<accession>A0A0S6VXX5</accession>
<dbReference type="EMBL" id="DF820456">
    <property type="protein sequence ID" value="GAK50713.1"/>
    <property type="molecule type" value="Genomic_DNA"/>
</dbReference>
<sequence>MNIVVKPQITIKDVHVNDETITAYLMDGRIITVPLEWSWRLAEATPEQRGHFEIIGDGHGVHWPDIDEDLSAEGMLYGTPAPRPKRHDRTYHQVNDMVYA</sequence>
<evidence type="ECO:0008006" key="3">
    <source>
        <dbReference type="Google" id="ProtNLM"/>
    </source>
</evidence>
<gene>
    <name evidence="1" type="ORF">U14_01946</name>
</gene>
<dbReference type="HOGENOM" id="CLU_177114_1_0_0"/>
<organism evidence="1">
    <name type="scientific">Candidatus Moduliflexus flocculans</name>
    <dbReference type="NCBI Taxonomy" id="1499966"/>
    <lineage>
        <taxon>Bacteria</taxon>
        <taxon>Candidatus Moduliflexota</taxon>
        <taxon>Candidatus Moduliflexia</taxon>
        <taxon>Candidatus Moduliflexales</taxon>
        <taxon>Candidatus Moduliflexaceae</taxon>
    </lineage>
</organism>
<reference evidence="1" key="1">
    <citation type="journal article" date="2015" name="PeerJ">
        <title>First genomic representation of candidate bacterial phylum KSB3 points to enhanced environmental sensing as a trigger of wastewater bulking.</title>
        <authorList>
            <person name="Sekiguchi Y."/>
            <person name="Ohashi A."/>
            <person name="Parks D.H."/>
            <person name="Yamauchi T."/>
            <person name="Tyson G.W."/>
            <person name="Hugenholtz P."/>
        </authorList>
    </citation>
    <scope>NUCLEOTIDE SEQUENCE [LARGE SCALE GENOMIC DNA]</scope>
</reference>
<dbReference type="Proteomes" id="UP000030700">
    <property type="component" value="Unassembled WGS sequence"/>
</dbReference>
<dbReference type="AlphaFoldDB" id="A0A0S6VXX5"/>
<protein>
    <recommendedName>
        <fullName evidence="3">DUF2442 domain-containing protein</fullName>
    </recommendedName>
</protein>
<dbReference type="STRING" id="1499966.U14_01946"/>
<dbReference type="Pfam" id="PF10387">
    <property type="entry name" value="DUF2442"/>
    <property type="match status" value="1"/>
</dbReference>
<proteinExistence type="predicted"/>
<name>A0A0S6VXX5_9BACT</name>
<dbReference type="InterPro" id="IPR018841">
    <property type="entry name" value="DUF2442"/>
</dbReference>
<dbReference type="Gene3D" id="3.30.2020.40">
    <property type="entry name" value="Uncharacterised protein PF10387, DUF2442"/>
    <property type="match status" value="1"/>
</dbReference>
<keyword evidence="2" id="KW-1185">Reference proteome</keyword>
<evidence type="ECO:0000313" key="2">
    <source>
        <dbReference type="Proteomes" id="UP000030700"/>
    </source>
</evidence>